<gene>
    <name evidence="1" type="ORF">MCBB_2303</name>
</gene>
<proteinExistence type="predicted"/>
<protein>
    <submittedName>
        <fullName evidence="1">Uncharacterized protein</fullName>
    </submittedName>
</protein>
<evidence type="ECO:0000313" key="1">
    <source>
        <dbReference type="EMBL" id="SCG86841.1"/>
    </source>
</evidence>
<dbReference type="PATRIC" id="fig|129848.4.peg.2354"/>
<keyword evidence="2" id="KW-1185">Reference proteome</keyword>
<dbReference type="Gene3D" id="3.40.50.300">
    <property type="entry name" value="P-loop containing nucleotide triphosphate hydrolases"/>
    <property type="match status" value="1"/>
</dbReference>
<dbReference type="KEGG" id="mcub:MCBB_2303"/>
<reference evidence="1 2" key="1">
    <citation type="submission" date="2016-08" db="EMBL/GenBank/DDBJ databases">
        <authorList>
            <person name="Seilhamer J.J."/>
        </authorList>
    </citation>
    <scope>NUCLEOTIDE SEQUENCE [LARGE SCALE GENOMIC DNA]</scope>
    <source>
        <strain evidence="1">Buetzberg</strain>
    </source>
</reference>
<dbReference type="Proteomes" id="UP000094707">
    <property type="component" value="Chromosome I"/>
</dbReference>
<sequence>MLHVAFKSFLLEFSKKNMFFSIREVQGYENIFFRMFKKGMKLQDQKFHNHLQPKYILMVNLKVLSSRDSEYFLETDSFHELCHAMKHLKKTKGRILLVLGAPGTGKSANIYQAISRLGLDFYNTFIFIDANTKPSEVFNIFWDTIEKDMGVKSKEETYKKVAAYDVVLFADHFLDSEHIDSTKMGLGLWTEENGPGTFSLYFMVLYEYLKHRGDLKNINLLFQTSWVVKFRGVRYDILTDFHFISRFLVFILKQFFDVVRISYSQDEIREIVRNHPLAGSDEEIEELIEKYGKRPRFIFEALENQA</sequence>
<organism evidence="1 2">
    <name type="scientific">Methanobacterium congolense</name>
    <dbReference type="NCBI Taxonomy" id="118062"/>
    <lineage>
        <taxon>Archaea</taxon>
        <taxon>Methanobacteriati</taxon>
        <taxon>Methanobacteriota</taxon>
        <taxon>Methanomada group</taxon>
        <taxon>Methanobacteria</taxon>
        <taxon>Methanobacteriales</taxon>
        <taxon>Methanobacteriaceae</taxon>
        <taxon>Methanobacterium</taxon>
    </lineage>
</organism>
<evidence type="ECO:0000313" key="2">
    <source>
        <dbReference type="Proteomes" id="UP000094707"/>
    </source>
</evidence>
<accession>A0A1D3L5E9</accession>
<dbReference type="InterPro" id="IPR027417">
    <property type="entry name" value="P-loop_NTPase"/>
</dbReference>
<dbReference type="EMBL" id="LT607756">
    <property type="protein sequence ID" value="SCG86841.1"/>
    <property type="molecule type" value="Genomic_DNA"/>
</dbReference>
<dbReference type="AlphaFoldDB" id="A0A1D3L5E9"/>
<name>A0A1D3L5E9_9EURY</name>
<dbReference type="SUPFAM" id="SSF52540">
    <property type="entry name" value="P-loop containing nucleoside triphosphate hydrolases"/>
    <property type="match status" value="2"/>
</dbReference>